<evidence type="ECO:0000256" key="1">
    <source>
        <dbReference type="SAM" id="Phobius"/>
    </source>
</evidence>
<organism evidence="2 3">
    <name type="scientific">Phytohabitans flavus</name>
    <dbReference type="NCBI Taxonomy" id="1076124"/>
    <lineage>
        <taxon>Bacteria</taxon>
        <taxon>Bacillati</taxon>
        <taxon>Actinomycetota</taxon>
        <taxon>Actinomycetes</taxon>
        <taxon>Micromonosporales</taxon>
        <taxon>Micromonosporaceae</taxon>
    </lineage>
</organism>
<evidence type="ECO:0000313" key="2">
    <source>
        <dbReference type="EMBL" id="BCB81797.1"/>
    </source>
</evidence>
<gene>
    <name evidence="2" type="ORF">Pflav_082070</name>
</gene>
<feature type="transmembrane region" description="Helical" evidence="1">
    <location>
        <begin position="105"/>
        <end position="130"/>
    </location>
</feature>
<dbReference type="KEGG" id="pfla:Pflav_082070"/>
<proteinExistence type="predicted"/>
<feature type="transmembrane region" description="Helical" evidence="1">
    <location>
        <begin position="150"/>
        <end position="172"/>
    </location>
</feature>
<feature type="transmembrane region" description="Helical" evidence="1">
    <location>
        <begin position="16"/>
        <end position="35"/>
    </location>
</feature>
<sequence>MTAAAEWVKLWTVRSTWWCVAASVTLMGCTAFLLANDFVYDIEHPDQQSVRDTAATTQSIVDPAAASVSLAQFAVIALAMLVITSEYSTGAIRSTLRAVPVRGRVLLAKAAVAAAATFGAGLVLAVAGLFAARLGLREYAVVDLGDAGAVAVRIAVYLALVAVFSVGMGAALRSAVGTLSAVLVLLVGLSMVVPEPASEYMPGVAGGMFVADGDASGALILVAWTGAVLAAGYAVIRRRDA</sequence>
<dbReference type="Proteomes" id="UP000502508">
    <property type="component" value="Chromosome"/>
</dbReference>
<feature type="transmembrane region" description="Helical" evidence="1">
    <location>
        <begin position="179"/>
        <end position="197"/>
    </location>
</feature>
<dbReference type="AlphaFoldDB" id="A0A6F8Y6V9"/>
<dbReference type="RefSeq" id="WP_173041543.1">
    <property type="nucleotide sequence ID" value="NZ_AP022870.1"/>
</dbReference>
<keyword evidence="3" id="KW-1185">Reference proteome</keyword>
<keyword evidence="1" id="KW-0812">Transmembrane</keyword>
<protein>
    <submittedName>
        <fullName evidence="2">ABC transporter</fullName>
    </submittedName>
</protein>
<keyword evidence="1" id="KW-0472">Membrane</keyword>
<reference evidence="2 3" key="1">
    <citation type="submission" date="2020-03" db="EMBL/GenBank/DDBJ databases">
        <title>Whole genome shotgun sequence of Phytohabitans flavus NBRC 107702.</title>
        <authorList>
            <person name="Komaki H."/>
            <person name="Tamura T."/>
        </authorList>
    </citation>
    <scope>NUCLEOTIDE SEQUENCE [LARGE SCALE GENOMIC DNA]</scope>
    <source>
        <strain evidence="2 3">NBRC 107702</strain>
    </source>
</reference>
<name>A0A6F8Y6V9_9ACTN</name>
<reference evidence="2 3" key="2">
    <citation type="submission" date="2020-03" db="EMBL/GenBank/DDBJ databases">
        <authorList>
            <person name="Ichikawa N."/>
            <person name="Kimura A."/>
            <person name="Kitahashi Y."/>
            <person name="Uohara A."/>
        </authorList>
    </citation>
    <scope>NUCLEOTIDE SEQUENCE [LARGE SCALE GENOMIC DNA]</scope>
    <source>
        <strain evidence="2 3">NBRC 107702</strain>
    </source>
</reference>
<keyword evidence="1" id="KW-1133">Transmembrane helix</keyword>
<feature type="transmembrane region" description="Helical" evidence="1">
    <location>
        <begin position="217"/>
        <end position="236"/>
    </location>
</feature>
<accession>A0A6F8Y6V9</accession>
<feature type="transmembrane region" description="Helical" evidence="1">
    <location>
        <begin position="64"/>
        <end position="84"/>
    </location>
</feature>
<evidence type="ECO:0000313" key="3">
    <source>
        <dbReference type="Proteomes" id="UP000502508"/>
    </source>
</evidence>
<dbReference type="EMBL" id="AP022870">
    <property type="protein sequence ID" value="BCB81797.1"/>
    <property type="molecule type" value="Genomic_DNA"/>
</dbReference>